<dbReference type="SUPFAM" id="SSF51197">
    <property type="entry name" value="Clavaminate synthase-like"/>
    <property type="match status" value="2"/>
</dbReference>
<evidence type="ECO:0000313" key="7">
    <source>
        <dbReference type="EMBL" id="KZM85781.1"/>
    </source>
</evidence>
<reference evidence="7" key="1">
    <citation type="journal article" date="2016" name="Nat. Genet.">
        <title>A high-quality carrot genome assembly provides new insights into carotenoid accumulation and asterid genome evolution.</title>
        <authorList>
            <person name="Iorizzo M."/>
            <person name="Ellison S."/>
            <person name="Senalik D."/>
            <person name="Zeng P."/>
            <person name="Satapoomin P."/>
            <person name="Huang J."/>
            <person name="Bowman M."/>
            <person name="Iovene M."/>
            <person name="Sanseverino W."/>
            <person name="Cavagnaro P."/>
            <person name="Yildiz M."/>
            <person name="Macko-Podgorni A."/>
            <person name="Moranska E."/>
            <person name="Grzebelus E."/>
            <person name="Grzebelus D."/>
            <person name="Ashrafi H."/>
            <person name="Zheng Z."/>
            <person name="Cheng S."/>
            <person name="Spooner D."/>
            <person name="Van Deynze A."/>
            <person name="Simon P."/>
        </authorList>
    </citation>
    <scope>NUCLEOTIDE SEQUENCE [LARGE SCALE GENOMIC DNA]</scope>
    <source>
        <tissue evidence="7">Leaf</tissue>
    </source>
</reference>
<dbReference type="Gene3D" id="2.60.120.330">
    <property type="entry name" value="B-lactam Antibiotic, Isopenicillin N Synthase, Chain"/>
    <property type="match status" value="2"/>
</dbReference>
<keyword evidence="3" id="KW-0560">Oxidoreductase</keyword>
<organism evidence="7">
    <name type="scientific">Daucus carota subsp. sativus</name>
    <name type="common">Carrot</name>
    <dbReference type="NCBI Taxonomy" id="79200"/>
    <lineage>
        <taxon>Eukaryota</taxon>
        <taxon>Viridiplantae</taxon>
        <taxon>Streptophyta</taxon>
        <taxon>Embryophyta</taxon>
        <taxon>Tracheophyta</taxon>
        <taxon>Spermatophyta</taxon>
        <taxon>Magnoliopsida</taxon>
        <taxon>eudicotyledons</taxon>
        <taxon>Gunneridae</taxon>
        <taxon>Pentapetalae</taxon>
        <taxon>asterids</taxon>
        <taxon>campanulids</taxon>
        <taxon>Apiales</taxon>
        <taxon>Apiaceae</taxon>
        <taxon>Apioideae</taxon>
        <taxon>Scandiceae</taxon>
        <taxon>Daucinae</taxon>
        <taxon>Daucus</taxon>
        <taxon>Daucus sect. Daucus</taxon>
    </lineage>
</organism>
<comment type="caution">
    <text evidence="7">The sequence shown here is derived from an EMBL/GenBank/DDBJ whole genome shotgun (WGS) entry which is preliminary data.</text>
</comment>
<proteinExistence type="inferred from homology"/>
<dbReference type="Gramene" id="KZM85781">
    <property type="protein sequence ID" value="KZM85781"/>
    <property type="gene ID" value="DCAR_026797"/>
</dbReference>
<dbReference type="EMBL" id="LNRQ01000008">
    <property type="protein sequence ID" value="KZM85781.1"/>
    <property type="molecule type" value="Genomic_DNA"/>
</dbReference>
<gene>
    <name evidence="7" type="ORF">DCAR_026797</name>
</gene>
<evidence type="ECO:0000256" key="3">
    <source>
        <dbReference type="ARBA" id="ARBA00023002"/>
    </source>
</evidence>
<sequence>MSIANELTNQANSYDRLAEVKRFDESKLGVKGLVDSGLKTIPRFFHHPPDTLPAPKSDPRTRPDYKIPVIDLSGDRAAVVEEIRRASATLGFFQIVNHGVPLSKIDGLISAIKAFNELPMEIKSQHYHRELGRGASFQTNFDLFQSRAASWRDTLQVRLAPTPPDWNDVPEICRNEVAEWEKEVVKVGDELLGLLSEGLGLEKNKLKELSCLDGRMMVNHYYPYCPQPDLTVGITSHTDPGVVTVLVQNEVGGLQVKVGEDDWVDVEPVPGAIVINIGFESYQQTPRFFHHPPDTLPAPKSDPRTRPDYKIPVIDLSGDRAAVVEEIRRASATLGFFQIVNHGVPLSKIDGLISAIKAFNELPMEIKSQHYHRELGRGASFQTNFDLFQSRAASWRDTLQVRLAPTPPDWNDVPEICRNEVAEWEKEVVKVGDELLGLLSEGLGLEKNKLKELSCLDGRMMVNHYYPYCPQPDLTVGITSHTDPGVVTVLVQNEVGGLQVKVGEDDWVDVEPVPGAIVINIGDILQIMSNDVYKSVEHRVLANPLQEARISIAVFFNPGIRENIYGPIPEIVSSEKPPVYQSFPLTDFMTRFFTKELGGKSLIDYYRL</sequence>
<dbReference type="GO" id="GO:0016705">
    <property type="term" value="F:oxidoreductase activity, acting on paired donors, with incorporation or reduction of molecular oxygen"/>
    <property type="evidence" value="ECO:0007669"/>
    <property type="project" value="UniProtKB-ARBA"/>
</dbReference>
<evidence type="ECO:0000256" key="5">
    <source>
        <dbReference type="SAM" id="MobiDB-lite"/>
    </source>
</evidence>
<keyword evidence="2" id="KW-0479">Metal-binding</keyword>
<dbReference type="Pfam" id="PF03171">
    <property type="entry name" value="2OG-FeII_Oxy"/>
    <property type="match status" value="2"/>
</dbReference>
<dbReference type="FunFam" id="2.60.120.330:FF:000026">
    <property type="entry name" value="DIBOA-glucoside dioxygenase BX6"/>
    <property type="match status" value="2"/>
</dbReference>
<dbReference type="InterPro" id="IPR044861">
    <property type="entry name" value="IPNS-like_FE2OG_OXY"/>
</dbReference>
<accession>A0A175YRJ7</accession>
<feature type="domain" description="Fe2OG dioxygenase" evidence="6">
    <location>
        <begin position="207"/>
        <end position="331"/>
    </location>
</feature>
<comment type="similarity">
    <text evidence="1">Belongs to the iron/ascorbate-dependent oxidoreductase family.</text>
</comment>
<dbReference type="PANTHER" id="PTHR10209:SF751">
    <property type="entry name" value="OS06G0255100 PROTEIN"/>
    <property type="match status" value="1"/>
</dbReference>
<evidence type="ECO:0000256" key="2">
    <source>
        <dbReference type="ARBA" id="ARBA00022723"/>
    </source>
</evidence>
<dbReference type="Pfam" id="PF14226">
    <property type="entry name" value="DIOX_N"/>
    <property type="match status" value="2"/>
</dbReference>
<dbReference type="GO" id="GO:0051213">
    <property type="term" value="F:dioxygenase activity"/>
    <property type="evidence" value="ECO:0007669"/>
    <property type="project" value="UniProtKB-ARBA"/>
</dbReference>
<evidence type="ECO:0000256" key="1">
    <source>
        <dbReference type="ARBA" id="ARBA00008056"/>
    </source>
</evidence>
<dbReference type="PANTHER" id="PTHR10209">
    <property type="entry name" value="OXIDOREDUCTASE, 2OG-FE II OXYGENASE FAMILY PROTEIN"/>
    <property type="match status" value="1"/>
</dbReference>
<feature type="region of interest" description="Disordered" evidence="5">
    <location>
        <begin position="45"/>
        <end position="64"/>
    </location>
</feature>
<feature type="domain" description="Fe2OG dioxygenase" evidence="6">
    <location>
        <begin position="451"/>
        <end position="558"/>
    </location>
</feature>
<dbReference type="InterPro" id="IPR005123">
    <property type="entry name" value="Oxoglu/Fe-dep_dioxygenase_dom"/>
</dbReference>
<evidence type="ECO:0000259" key="6">
    <source>
        <dbReference type="PROSITE" id="PS51471"/>
    </source>
</evidence>
<evidence type="ECO:0000256" key="4">
    <source>
        <dbReference type="ARBA" id="ARBA00023004"/>
    </source>
</evidence>
<keyword evidence="4" id="KW-0408">Iron</keyword>
<name>A0A175YRJ7_DAUCS</name>
<protein>
    <recommendedName>
        <fullName evidence="6">Fe2OG dioxygenase domain-containing protein</fullName>
    </recommendedName>
</protein>
<dbReference type="InterPro" id="IPR027443">
    <property type="entry name" value="IPNS-like_sf"/>
</dbReference>
<dbReference type="GO" id="GO:0046872">
    <property type="term" value="F:metal ion binding"/>
    <property type="evidence" value="ECO:0007669"/>
    <property type="project" value="UniProtKB-KW"/>
</dbReference>
<dbReference type="PROSITE" id="PS51471">
    <property type="entry name" value="FE2OG_OXY"/>
    <property type="match status" value="2"/>
</dbReference>
<dbReference type="OMA" id="NDVPEIC"/>
<dbReference type="AlphaFoldDB" id="A0A175YRJ7"/>
<dbReference type="InterPro" id="IPR026992">
    <property type="entry name" value="DIOX_N"/>
</dbReference>